<dbReference type="AlphaFoldDB" id="A0AAX0I2J9"/>
<dbReference type="InterPro" id="IPR029058">
    <property type="entry name" value="AB_hydrolase_fold"/>
</dbReference>
<evidence type="ECO:0000256" key="1">
    <source>
        <dbReference type="ARBA" id="ARBA00007169"/>
    </source>
</evidence>
<evidence type="ECO:0000256" key="2">
    <source>
        <dbReference type="ARBA" id="ARBA00022801"/>
    </source>
</evidence>
<dbReference type="Pfam" id="PF00975">
    <property type="entry name" value="Thioesterase"/>
    <property type="match status" value="1"/>
</dbReference>
<sequence>MDTKRWLLSTRTDDAAHRLYCFSYAGGNAQAFQGWQTAFPVDIEICAVQLPGRGPRFDEPAHTSMATLVAILAEVIDADAPRHFSFFGHSMGGLMAFELARHLQRHARPMPDSLILSGCEAPRDRAPPRGLSRMDDDSLIAALAEFNGAPAEVLAHRELMALLLPMTRADLAIVEDYAYMPGPPLDLPIDVLAGAADPHVDGGTLAHWAAETSGPCHVHWFPGDHFFIHAQRDEVLRHVRQRLMDRLSTAGGGGRAQRTR</sequence>
<dbReference type="GO" id="GO:0008610">
    <property type="term" value="P:lipid biosynthetic process"/>
    <property type="evidence" value="ECO:0007669"/>
    <property type="project" value="TreeGrafter"/>
</dbReference>
<name>A0AAX0I2J9_XANCG</name>
<dbReference type="InterPro" id="IPR020802">
    <property type="entry name" value="TesA-like"/>
</dbReference>
<comment type="caution">
    <text evidence="4">The sequence shown here is derived from an EMBL/GenBank/DDBJ whole genome shotgun (WGS) entry which is preliminary data.</text>
</comment>
<evidence type="ECO:0000259" key="3">
    <source>
        <dbReference type="SMART" id="SM00824"/>
    </source>
</evidence>
<dbReference type="Gene3D" id="3.40.50.1820">
    <property type="entry name" value="alpha/beta hydrolase"/>
    <property type="match status" value="1"/>
</dbReference>
<reference evidence="4 5" key="1">
    <citation type="submission" date="2016-09" db="EMBL/GenBank/DDBJ databases">
        <authorList>
            <person name="Wen S.-F."/>
            <person name="Lo A.-C."/>
            <person name="Lin C.-J."/>
            <person name="Tseng T.-T."/>
        </authorList>
    </citation>
    <scope>NUCLEOTIDE SEQUENCE [LARGE SCALE GENOMIC DNA]</scope>
    <source>
        <strain evidence="4 5">12609</strain>
    </source>
</reference>
<dbReference type="SUPFAM" id="SSF53474">
    <property type="entry name" value="alpha/beta-Hydrolases"/>
    <property type="match status" value="1"/>
</dbReference>
<gene>
    <name evidence="4" type="ORF">BIY41_11600</name>
</gene>
<dbReference type="EMBL" id="MKCQ01000004">
    <property type="protein sequence ID" value="OEY90951.1"/>
    <property type="molecule type" value="Genomic_DNA"/>
</dbReference>
<dbReference type="Proteomes" id="UP000175852">
    <property type="component" value="Unassembled WGS sequence"/>
</dbReference>
<evidence type="ECO:0000313" key="5">
    <source>
        <dbReference type="Proteomes" id="UP000175852"/>
    </source>
</evidence>
<proteinExistence type="inferred from homology"/>
<dbReference type="SMART" id="SM00824">
    <property type="entry name" value="PKS_TE"/>
    <property type="match status" value="1"/>
</dbReference>
<organism evidence="4 5">
    <name type="scientific">Xanthomonas campestris pv. glycines</name>
    <dbReference type="NCBI Taxonomy" id="473421"/>
    <lineage>
        <taxon>Bacteria</taxon>
        <taxon>Pseudomonadati</taxon>
        <taxon>Pseudomonadota</taxon>
        <taxon>Gammaproteobacteria</taxon>
        <taxon>Lysobacterales</taxon>
        <taxon>Lysobacteraceae</taxon>
        <taxon>Xanthomonas</taxon>
    </lineage>
</organism>
<dbReference type="PANTHER" id="PTHR11487">
    <property type="entry name" value="THIOESTERASE"/>
    <property type="match status" value="1"/>
</dbReference>
<comment type="similarity">
    <text evidence="1">Belongs to the thioesterase family.</text>
</comment>
<dbReference type="PANTHER" id="PTHR11487:SF0">
    <property type="entry name" value="S-ACYL FATTY ACID SYNTHASE THIOESTERASE, MEDIUM CHAIN"/>
    <property type="match status" value="1"/>
</dbReference>
<keyword evidence="2" id="KW-0378">Hydrolase</keyword>
<dbReference type="GO" id="GO:0016787">
    <property type="term" value="F:hydrolase activity"/>
    <property type="evidence" value="ECO:0007669"/>
    <property type="project" value="UniProtKB-KW"/>
</dbReference>
<dbReference type="InterPro" id="IPR012223">
    <property type="entry name" value="TEII"/>
</dbReference>
<dbReference type="InterPro" id="IPR001031">
    <property type="entry name" value="Thioesterase"/>
</dbReference>
<evidence type="ECO:0000313" key="4">
    <source>
        <dbReference type="EMBL" id="OEY90951.1"/>
    </source>
</evidence>
<feature type="domain" description="Thioesterase TesA-like" evidence="3">
    <location>
        <begin position="20"/>
        <end position="243"/>
    </location>
</feature>
<accession>A0AAX0I2J9</accession>
<protein>
    <submittedName>
        <fullName evidence="4">Thioesterase</fullName>
    </submittedName>
</protein>